<feature type="compositionally biased region" description="Basic and acidic residues" evidence="1">
    <location>
        <begin position="367"/>
        <end position="376"/>
    </location>
</feature>
<dbReference type="Proteomes" id="UP001295423">
    <property type="component" value="Unassembled WGS sequence"/>
</dbReference>
<gene>
    <name evidence="2" type="ORF">CYCCA115_LOCUS23207</name>
</gene>
<feature type="compositionally biased region" description="Basic and acidic residues" evidence="1">
    <location>
        <begin position="446"/>
        <end position="457"/>
    </location>
</feature>
<accession>A0AAD2GCA3</accession>
<feature type="compositionally biased region" description="Low complexity" evidence="1">
    <location>
        <begin position="85"/>
        <end position="98"/>
    </location>
</feature>
<feature type="compositionally biased region" description="Low complexity" evidence="1">
    <location>
        <begin position="244"/>
        <end position="259"/>
    </location>
</feature>
<feature type="compositionally biased region" description="Polar residues" evidence="1">
    <location>
        <begin position="47"/>
        <end position="58"/>
    </location>
</feature>
<feature type="compositionally biased region" description="Basic residues" evidence="1">
    <location>
        <begin position="1"/>
        <end position="15"/>
    </location>
</feature>
<dbReference type="AlphaFoldDB" id="A0AAD2GCA3"/>
<protein>
    <submittedName>
        <fullName evidence="2">Uncharacterized protein</fullName>
    </submittedName>
</protein>
<sequence length="680" mass="73646">MKLRSVLKKLKKKKKASSEGVVHDEPQSPYESEVRMAQAKVQRVERASNSSNNGNWQTAPVEPASSPNKHQLRHQYETTKNSDVQQIQKLQQLQQIQQTKPSSPKSAQPMSKQRSVPVQRSSVSASKSSSSFQDDFGVVEPKGFQASPNETWTSFGATFGDSSGFFNASNSNRTERTAAESQSTARPNTSSSSMSTMSSPANSSFLSSTRSEDLSSPSDLSRISTSSSTLSSALNEIPEEKPSSRATTATAAVTTSSPSKEGRSDRSVQMGTSEKRQRPSPTLSHHKWEPPAPVAAVKSSLSSSIPQESSQGAAASALPTASAKRSSITARYTSALNSSTSSPAPKLFRTPSRPSVLDNHPLFRKKSMVEQRKEVFAKPQRQVEEEEREDQEVADADAPPPPPPMEEPEVAGTPPSKFSRIASSNSIVVDGNNKGATPVLANPRKLFSDNDDPKDAEGMAPTKDQNDATTTTTMNEDVSLGSIAASEAPTEEATVTPPEQQGQEEDQAMMMEQDQPTSVPYSPDRSEQEQETQETSFDEDKMPSLSGSSEFDAVSPPAFTTTDTVVSASRSSVAQSSKSTTVSYHSEQDSDDETAPIGELSFDSQTEGGSHTEEEFTVDSRDYTVDPDALSVLSEDYTTYTHELRHKKGPSDRLSRWIENTIFGMANLMCPMEEGDVYDA</sequence>
<name>A0AAD2GCA3_9STRA</name>
<proteinExistence type="predicted"/>
<feature type="region of interest" description="Disordered" evidence="1">
    <location>
        <begin position="1"/>
        <end position="621"/>
    </location>
</feature>
<evidence type="ECO:0000256" key="1">
    <source>
        <dbReference type="SAM" id="MobiDB-lite"/>
    </source>
</evidence>
<feature type="compositionally biased region" description="Low complexity" evidence="1">
    <location>
        <begin position="299"/>
        <end position="323"/>
    </location>
</feature>
<evidence type="ECO:0000313" key="2">
    <source>
        <dbReference type="EMBL" id="CAJ1968373.1"/>
    </source>
</evidence>
<feature type="compositionally biased region" description="Low complexity" evidence="1">
    <location>
        <begin position="214"/>
        <end position="234"/>
    </location>
</feature>
<feature type="compositionally biased region" description="Acidic residues" evidence="1">
    <location>
        <begin position="384"/>
        <end position="395"/>
    </location>
</feature>
<feature type="compositionally biased region" description="Polar residues" evidence="1">
    <location>
        <begin position="99"/>
        <end position="110"/>
    </location>
</feature>
<feature type="compositionally biased region" description="Polar residues" evidence="1">
    <location>
        <begin position="146"/>
        <end position="172"/>
    </location>
</feature>
<comment type="caution">
    <text evidence="2">The sequence shown here is derived from an EMBL/GenBank/DDBJ whole genome shotgun (WGS) entry which is preliminary data.</text>
</comment>
<evidence type="ECO:0000313" key="3">
    <source>
        <dbReference type="Proteomes" id="UP001295423"/>
    </source>
</evidence>
<feature type="compositionally biased region" description="Low complexity" evidence="1">
    <location>
        <begin position="560"/>
        <end position="583"/>
    </location>
</feature>
<feature type="compositionally biased region" description="Polar residues" evidence="1">
    <location>
        <begin position="324"/>
        <end position="343"/>
    </location>
</feature>
<reference evidence="2" key="1">
    <citation type="submission" date="2023-08" db="EMBL/GenBank/DDBJ databases">
        <authorList>
            <person name="Audoor S."/>
            <person name="Bilcke G."/>
        </authorList>
    </citation>
    <scope>NUCLEOTIDE SEQUENCE</scope>
</reference>
<dbReference type="EMBL" id="CAKOGP040002380">
    <property type="protein sequence ID" value="CAJ1968373.1"/>
    <property type="molecule type" value="Genomic_DNA"/>
</dbReference>
<feature type="compositionally biased region" description="Basic and acidic residues" evidence="1">
    <location>
        <begin position="610"/>
        <end position="621"/>
    </location>
</feature>
<feature type="compositionally biased region" description="Low complexity" evidence="1">
    <location>
        <begin position="111"/>
        <end position="131"/>
    </location>
</feature>
<keyword evidence="3" id="KW-1185">Reference proteome</keyword>
<feature type="compositionally biased region" description="Low complexity" evidence="1">
    <location>
        <begin position="181"/>
        <end position="204"/>
    </location>
</feature>
<organism evidence="2 3">
    <name type="scientific">Cylindrotheca closterium</name>
    <dbReference type="NCBI Taxonomy" id="2856"/>
    <lineage>
        <taxon>Eukaryota</taxon>
        <taxon>Sar</taxon>
        <taxon>Stramenopiles</taxon>
        <taxon>Ochrophyta</taxon>
        <taxon>Bacillariophyta</taxon>
        <taxon>Bacillariophyceae</taxon>
        <taxon>Bacillariophycidae</taxon>
        <taxon>Bacillariales</taxon>
        <taxon>Bacillariaceae</taxon>
        <taxon>Cylindrotheca</taxon>
    </lineage>
</organism>